<evidence type="ECO:0000256" key="4">
    <source>
        <dbReference type="ARBA" id="ARBA00023004"/>
    </source>
</evidence>
<evidence type="ECO:0000256" key="5">
    <source>
        <dbReference type="ARBA" id="ARBA00035013"/>
    </source>
</evidence>
<dbReference type="AlphaFoldDB" id="A0A8J2Z5W1"/>
<keyword evidence="9" id="KW-1185">Reference proteome</keyword>
<gene>
    <name evidence="8" type="ORF">GCM10010995_20110</name>
</gene>
<keyword evidence="2" id="KW-0223">Dioxygenase</keyword>
<dbReference type="RefSeq" id="WP_117003314.1">
    <property type="nucleotide sequence ID" value="NZ_BMJS01000025.1"/>
</dbReference>
<comment type="caution">
    <text evidence="8">The sequence shown here is derived from an EMBL/GenBank/DDBJ whole genome shotgun (WGS) entry which is preliminary data.</text>
</comment>
<dbReference type="Pfam" id="PF07063">
    <property type="entry name" value="HGLS"/>
    <property type="match status" value="1"/>
</dbReference>
<dbReference type="CDD" id="cd16350">
    <property type="entry name" value="VOC_like"/>
    <property type="match status" value="1"/>
</dbReference>
<accession>A0A8J2Z5W1</accession>
<evidence type="ECO:0000313" key="8">
    <source>
        <dbReference type="EMBL" id="GGG02703.1"/>
    </source>
</evidence>
<dbReference type="GO" id="GO:0051213">
    <property type="term" value="F:dioxygenase activity"/>
    <property type="evidence" value="ECO:0007669"/>
    <property type="project" value="UniProtKB-KW"/>
</dbReference>
<dbReference type="Gene3D" id="3.10.180.50">
    <property type="match status" value="1"/>
</dbReference>
<sequence length="267" mass="30788">MSHIIILEDLWQQYVDTNPHVQKIYDLFCDHNAQVINDHIALRTINDPRINLDVLAKPFIDEGYFENGDYHFEAKKLYAKHYEYSDTSQPKVFISQLLLEELSPFAQKTINECINKIPQDLLDHPQKLLLSGNSWGKPSHEVYQKLLAESEYAAWFYVFGFRANHFTVFINALDQFDEVHEVNTFLKKHGFDLNSSGGEVKGTPRDLLEQSSTKSGMIKVEFTEGTKEIPCCYYEFAKRYPDHTGKLYQGFVAASADKIFESTNVNA</sequence>
<dbReference type="Proteomes" id="UP000636949">
    <property type="component" value="Unassembled WGS sequence"/>
</dbReference>
<evidence type="ECO:0000256" key="3">
    <source>
        <dbReference type="ARBA" id="ARBA00023002"/>
    </source>
</evidence>
<dbReference type="EC" id="1.13.11.93" evidence="6"/>
<keyword evidence="4" id="KW-0408">Iron</keyword>
<dbReference type="SMART" id="SM01150">
    <property type="entry name" value="DUF1338"/>
    <property type="match status" value="1"/>
</dbReference>
<dbReference type="EMBL" id="BMJS01000025">
    <property type="protein sequence ID" value="GGG02703.1"/>
    <property type="molecule type" value="Genomic_DNA"/>
</dbReference>
<name>A0A8J2Z5W1_9GAMM</name>
<comment type="similarity">
    <text evidence="5">Belongs to the 2-oxoadipate dioxygenase/decarboxylase family.</text>
</comment>
<evidence type="ECO:0000256" key="1">
    <source>
        <dbReference type="ARBA" id="ARBA00001954"/>
    </source>
</evidence>
<organism evidence="8 9">
    <name type="scientific">Cysteiniphilum litorale</name>
    <dbReference type="NCBI Taxonomy" id="2056700"/>
    <lineage>
        <taxon>Bacteria</taxon>
        <taxon>Pseudomonadati</taxon>
        <taxon>Pseudomonadota</taxon>
        <taxon>Gammaproteobacteria</taxon>
        <taxon>Thiotrichales</taxon>
        <taxon>Fastidiosibacteraceae</taxon>
        <taxon>Cysteiniphilum</taxon>
    </lineage>
</organism>
<dbReference type="PANTHER" id="PTHR31136">
    <property type="entry name" value="DUF1338 DOMAIN-CONTAINING PROTEIN"/>
    <property type="match status" value="1"/>
</dbReference>
<comment type="cofactor">
    <cofactor evidence="1">
        <name>Fe(2+)</name>
        <dbReference type="ChEBI" id="CHEBI:29033"/>
    </cofactor>
</comment>
<protein>
    <recommendedName>
        <fullName evidence="6">2-oxoadipate dioxygenase/decarboxylase</fullName>
        <ecNumber evidence="6">1.13.11.93</ecNumber>
    </recommendedName>
    <alternativeName>
        <fullName evidence="7">2-hydroxyglutarate synthase</fullName>
    </alternativeName>
</protein>
<reference evidence="8" key="2">
    <citation type="submission" date="2020-09" db="EMBL/GenBank/DDBJ databases">
        <authorList>
            <person name="Sun Q."/>
            <person name="Zhou Y."/>
        </authorList>
    </citation>
    <scope>NUCLEOTIDE SEQUENCE</scope>
    <source>
        <strain evidence="8">CGMCC 1.15758</strain>
    </source>
</reference>
<reference evidence="8" key="1">
    <citation type="journal article" date="2014" name="Int. J. Syst. Evol. Microbiol.">
        <title>Complete genome sequence of Corynebacterium casei LMG S-19264T (=DSM 44701T), isolated from a smear-ripened cheese.</title>
        <authorList>
            <consortium name="US DOE Joint Genome Institute (JGI-PGF)"/>
            <person name="Walter F."/>
            <person name="Albersmeier A."/>
            <person name="Kalinowski J."/>
            <person name="Ruckert C."/>
        </authorList>
    </citation>
    <scope>NUCLEOTIDE SEQUENCE</scope>
    <source>
        <strain evidence="8">CGMCC 1.15758</strain>
    </source>
</reference>
<dbReference type="PANTHER" id="PTHR31136:SF5">
    <property type="entry name" value="2-OXOADIPATE DIOXYGENASE_DECARBOXYLASE, CHLOROPLASTIC"/>
    <property type="match status" value="1"/>
</dbReference>
<evidence type="ECO:0000256" key="6">
    <source>
        <dbReference type="ARBA" id="ARBA00035023"/>
    </source>
</evidence>
<keyword evidence="3" id="KW-0560">Oxidoreductase</keyword>
<evidence type="ECO:0000256" key="2">
    <source>
        <dbReference type="ARBA" id="ARBA00022964"/>
    </source>
</evidence>
<evidence type="ECO:0000313" key="9">
    <source>
        <dbReference type="Proteomes" id="UP000636949"/>
    </source>
</evidence>
<proteinExistence type="inferred from homology"/>
<evidence type="ECO:0000256" key="7">
    <source>
        <dbReference type="ARBA" id="ARBA00035045"/>
    </source>
</evidence>
<dbReference type="OrthoDB" id="506370at2"/>
<dbReference type="InterPro" id="IPR009770">
    <property type="entry name" value="HGLS"/>
</dbReference>